<dbReference type="PANTHER" id="PTHR43265:SF1">
    <property type="entry name" value="ESTERASE ESTD"/>
    <property type="match status" value="1"/>
</dbReference>
<keyword evidence="1" id="KW-0732">Signal</keyword>
<dbReference type="PANTHER" id="PTHR43265">
    <property type="entry name" value="ESTERASE ESTD"/>
    <property type="match status" value="1"/>
</dbReference>
<evidence type="ECO:0000259" key="2">
    <source>
        <dbReference type="Pfam" id="PF12146"/>
    </source>
</evidence>
<dbReference type="GO" id="GO:0052689">
    <property type="term" value="F:carboxylic ester hydrolase activity"/>
    <property type="evidence" value="ECO:0007669"/>
    <property type="project" value="TreeGrafter"/>
</dbReference>
<dbReference type="EMBL" id="ACYY01000005">
    <property type="protein sequence ID" value="EEW25959.1"/>
    <property type="molecule type" value="Genomic_DNA"/>
</dbReference>
<dbReference type="AlphaFoldDB" id="C8RZ02"/>
<dbReference type="SUPFAM" id="SSF53474">
    <property type="entry name" value="alpha/beta-Hydrolases"/>
    <property type="match status" value="1"/>
</dbReference>
<feature type="chain" id="PRO_5002989727" evidence="1">
    <location>
        <begin position="28"/>
        <end position="285"/>
    </location>
</feature>
<evidence type="ECO:0000313" key="3">
    <source>
        <dbReference type="EMBL" id="EEW25959.1"/>
    </source>
</evidence>
<sequence>MRGMARTGMIGAGMVGALLLAAGAAAAGETALVLEGGIAATLNLPDGVPAAPAVLMLHGFGSSRDEVGGMYAREAAALAAKGVASLRIDFHGFGQSDGDTGATTVPGQLADAEAALAALAATPGVDGQRIGVLGFSLGGGVAMLLASGHPDAVKALATWSSVGDFHADFLEELGQPAFDRAAADGIVGLDLGWRTIALKASFFDTLQHHDLMAALVSYPGPYLSVTGEKDFAATYAPGFLAAAANPMKEAVIVPGGDHIYGVLSEDQSMAEGVIAKTAVWLAGAL</sequence>
<dbReference type="eggNOG" id="COG1073">
    <property type="taxonomic scope" value="Bacteria"/>
</dbReference>
<evidence type="ECO:0000256" key="1">
    <source>
        <dbReference type="SAM" id="SignalP"/>
    </source>
</evidence>
<comment type="caution">
    <text evidence="3">The sequence shown here is derived from an EMBL/GenBank/DDBJ whole genome shotgun (WGS) entry which is preliminary data.</text>
</comment>
<evidence type="ECO:0000313" key="4">
    <source>
        <dbReference type="Proteomes" id="UP000010121"/>
    </source>
</evidence>
<dbReference type="InterPro" id="IPR029058">
    <property type="entry name" value="AB_hydrolase_fold"/>
</dbReference>
<keyword evidence="4" id="KW-1185">Reference proteome</keyword>
<feature type="signal peptide" evidence="1">
    <location>
        <begin position="1"/>
        <end position="27"/>
    </location>
</feature>
<dbReference type="InterPro" id="IPR053145">
    <property type="entry name" value="AB_hydrolase_Est10"/>
</dbReference>
<dbReference type="Proteomes" id="UP000010121">
    <property type="component" value="Unassembled WGS sequence"/>
</dbReference>
<reference evidence="3 4" key="1">
    <citation type="submission" date="2009-08" db="EMBL/GenBank/DDBJ databases">
        <title>The draft genome of Rhodobacter sp. SW2.</title>
        <authorList>
            <consortium name="US DOE Joint Genome Institute (JGI-PGF)"/>
            <person name="Lucas S."/>
            <person name="Copeland A."/>
            <person name="Lapidus A."/>
            <person name="Glavina del Rio T."/>
            <person name="Tice H."/>
            <person name="Bruce D."/>
            <person name="Goodwin L."/>
            <person name="Pitluck S."/>
            <person name="Larimer F."/>
            <person name="Land M.L."/>
            <person name="Hauser L."/>
            <person name="Emerson D."/>
        </authorList>
    </citation>
    <scope>NUCLEOTIDE SEQUENCE [LARGE SCALE GENOMIC DNA]</scope>
    <source>
        <strain evidence="3 4">SW2</strain>
    </source>
</reference>
<organism evidence="3 4">
    <name type="scientific">Rhodobacter ferrooxidans</name>
    <dbReference type="NCBI Taxonomy" id="371731"/>
    <lineage>
        <taxon>Bacteria</taxon>
        <taxon>Pseudomonadati</taxon>
        <taxon>Pseudomonadota</taxon>
        <taxon>Alphaproteobacteria</taxon>
        <taxon>Rhodobacterales</taxon>
        <taxon>Rhodobacter group</taxon>
        <taxon>Rhodobacter</taxon>
    </lineage>
</organism>
<dbReference type="InterPro" id="IPR022742">
    <property type="entry name" value="Hydrolase_4"/>
</dbReference>
<name>C8RZ02_9RHOB</name>
<protein>
    <submittedName>
        <fullName evidence="3">Peptidase S15</fullName>
    </submittedName>
</protein>
<dbReference type="STRING" id="371731.Rsw2DRAFT_1030"/>
<proteinExistence type="predicted"/>
<accession>C8RZ02</accession>
<dbReference type="Pfam" id="PF12146">
    <property type="entry name" value="Hydrolase_4"/>
    <property type="match status" value="1"/>
</dbReference>
<dbReference type="Gene3D" id="3.40.50.1820">
    <property type="entry name" value="alpha/beta hydrolase"/>
    <property type="match status" value="1"/>
</dbReference>
<dbReference type="RefSeq" id="WP_008028738.1">
    <property type="nucleotide sequence ID" value="NZ_ACYY01000005.1"/>
</dbReference>
<feature type="domain" description="Serine aminopeptidase S33" evidence="2">
    <location>
        <begin position="52"/>
        <end position="166"/>
    </location>
</feature>
<gene>
    <name evidence="3" type="ORF">Rsw2DRAFT_1030</name>
</gene>